<organism evidence="7 8">
    <name type="scientific">Aeromonas schubertii</name>
    <dbReference type="NCBI Taxonomy" id="652"/>
    <lineage>
        <taxon>Bacteria</taxon>
        <taxon>Pseudomonadati</taxon>
        <taxon>Pseudomonadota</taxon>
        <taxon>Gammaproteobacteria</taxon>
        <taxon>Aeromonadales</taxon>
        <taxon>Aeromonadaceae</taxon>
        <taxon>Aeromonas</taxon>
    </lineage>
</organism>
<dbReference type="PRINTS" id="PR01179">
    <property type="entry name" value="ODADCRBXLASE"/>
</dbReference>
<dbReference type="Gene3D" id="3.20.20.10">
    <property type="entry name" value="Alanine racemase"/>
    <property type="match status" value="1"/>
</dbReference>
<feature type="modified residue" description="N6-(pyridoxal phosphate)lysine" evidence="5">
    <location>
        <position position="50"/>
    </location>
</feature>
<evidence type="ECO:0000256" key="2">
    <source>
        <dbReference type="ARBA" id="ARBA00008872"/>
    </source>
</evidence>
<evidence type="ECO:0000313" key="8">
    <source>
        <dbReference type="Proteomes" id="UP000058114"/>
    </source>
</evidence>
<evidence type="ECO:0000256" key="4">
    <source>
        <dbReference type="ARBA" id="ARBA00023239"/>
    </source>
</evidence>
<dbReference type="SUPFAM" id="SSF50621">
    <property type="entry name" value="Alanine racemase C-terminal domain-like"/>
    <property type="match status" value="1"/>
</dbReference>
<dbReference type="Proteomes" id="UP000058114">
    <property type="component" value="Chromosome"/>
</dbReference>
<dbReference type="AlphaFoldDB" id="A0A0S2SGY2"/>
<dbReference type="SUPFAM" id="SSF51419">
    <property type="entry name" value="PLP-binding barrel"/>
    <property type="match status" value="1"/>
</dbReference>
<dbReference type="InterPro" id="IPR022657">
    <property type="entry name" value="De-COase2_CS"/>
</dbReference>
<comment type="similarity">
    <text evidence="2">Belongs to the Orn/Lys/Arg decarboxylase class-II family.</text>
</comment>
<gene>
    <name evidence="7" type="ORF">WL1483_1560</name>
</gene>
<comment type="cofactor">
    <cofactor evidence="1 5">
        <name>pyridoxal 5'-phosphate</name>
        <dbReference type="ChEBI" id="CHEBI:597326"/>
    </cofactor>
</comment>
<feature type="domain" description="Orn/DAP/Arg decarboxylase 2 N-terminal" evidence="6">
    <location>
        <begin position="27"/>
        <end position="260"/>
    </location>
</feature>
<evidence type="ECO:0000259" key="6">
    <source>
        <dbReference type="Pfam" id="PF02784"/>
    </source>
</evidence>
<feature type="active site" description="Proton donor" evidence="5">
    <location>
        <position position="322"/>
    </location>
</feature>
<proteinExistence type="inferred from homology"/>
<protein>
    <submittedName>
        <fullName evidence="7">Ornithine decarboxylase</fullName>
    </submittedName>
</protein>
<dbReference type="PANTHER" id="PTHR11482:SF6">
    <property type="entry name" value="ORNITHINE DECARBOXYLASE 1-RELATED"/>
    <property type="match status" value="1"/>
</dbReference>
<dbReference type="GO" id="GO:0005737">
    <property type="term" value="C:cytoplasm"/>
    <property type="evidence" value="ECO:0007669"/>
    <property type="project" value="TreeGrafter"/>
</dbReference>
<dbReference type="PROSITE" id="PS00879">
    <property type="entry name" value="ODR_DC_2_2"/>
    <property type="match status" value="1"/>
</dbReference>
<dbReference type="InterPro" id="IPR009006">
    <property type="entry name" value="Ala_racemase/Decarboxylase_C"/>
</dbReference>
<dbReference type="RefSeq" id="WP_060584831.1">
    <property type="nucleotide sequence ID" value="NZ_CP013067.1"/>
</dbReference>
<keyword evidence="4" id="KW-0456">Lyase</keyword>
<dbReference type="InterPro" id="IPR002433">
    <property type="entry name" value="Orn_de-COase"/>
</dbReference>
<dbReference type="FunFam" id="3.20.20.10:FF:000008">
    <property type="entry name" value="Ornithine decarboxylase"/>
    <property type="match status" value="1"/>
</dbReference>
<dbReference type="PANTHER" id="PTHR11482">
    <property type="entry name" value="ARGININE/DIAMINOPIMELATE/ORNITHINE DECARBOXYLASE"/>
    <property type="match status" value="1"/>
</dbReference>
<dbReference type="Gene3D" id="2.40.37.10">
    <property type="entry name" value="Lyase, Ornithine Decarboxylase, Chain A, domain 1"/>
    <property type="match status" value="1"/>
</dbReference>
<dbReference type="KEGG" id="asr:WL1483_1560"/>
<sequence length="383" mass="42324">MNETSQALDYRQLIEQHGSPLLLLDKATVRKQYRALAAALPDVRLHYALKPLPHPALVEVLKEEGACFDLATNGEVDLVKSQGVRPGRCIHTHPIKRDGDIRHALEYGCTVFVYDNPWELDKFLPYKDEVKLLLRVSFPNPETKVDLSKKFGCTPEQALPLMQLAQAKGLKVMGLSFHVGSQVPNPRRHVQAIDACRAILEQAWDLGLKPWVLDIGGGFPVDYEGGEFDIDGFCAPIRDALARLPATVQKLAEPGRFISAPAMTSVASVMGKAHRGDKIWYYLDDGLYGSYNGQMYDHVTYPVSVPYVSGDPHRSVLAGPTCDSVDVIRDDIPLPELEIGDLVVGRVMGAYTWASASTFNFFPKADILVIDSSQQELRLTAVA</sequence>
<accession>A0A0S2SGY2</accession>
<dbReference type="EMBL" id="CP013067">
    <property type="protein sequence ID" value="ALP40979.1"/>
    <property type="molecule type" value="Genomic_DNA"/>
</dbReference>
<dbReference type="InterPro" id="IPR029066">
    <property type="entry name" value="PLP-binding_barrel"/>
</dbReference>
<dbReference type="PATRIC" id="fig|652.5.peg.1277"/>
<evidence type="ECO:0000313" key="7">
    <source>
        <dbReference type="EMBL" id="ALP40979.1"/>
    </source>
</evidence>
<evidence type="ECO:0000256" key="1">
    <source>
        <dbReference type="ARBA" id="ARBA00001933"/>
    </source>
</evidence>
<dbReference type="InterPro" id="IPR022644">
    <property type="entry name" value="De-COase2_N"/>
</dbReference>
<reference evidence="8" key="1">
    <citation type="submission" date="2015-10" db="EMBL/GenBank/DDBJ databases">
        <title>Complete Genome Sequence of Aeromonas schubertii strain WL1483.</title>
        <authorList>
            <person name="Liu L."/>
        </authorList>
    </citation>
    <scope>NUCLEOTIDE SEQUENCE [LARGE SCALE GENOMIC DNA]</scope>
    <source>
        <strain evidence="8">WL1483</strain>
    </source>
</reference>
<dbReference type="GO" id="GO:0033387">
    <property type="term" value="P:putrescine biosynthetic process from arginine, via ornithine"/>
    <property type="evidence" value="ECO:0007669"/>
    <property type="project" value="TreeGrafter"/>
</dbReference>
<dbReference type="CDD" id="cd00622">
    <property type="entry name" value="PLPDE_III_ODC"/>
    <property type="match status" value="1"/>
</dbReference>
<dbReference type="InterPro" id="IPR000183">
    <property type="entry name" value="Orn/DAP/Arg_de-COase"/>
</dbReference>
<dbReference type="GO" id="GO:0004586">
    <property type="term" value="F:ornithine decarboxylase activity"/>
    <property type="evidence" value="ECO:0007669"/>
    <property type="project" value="TreeGrafter"/>
</dbReference>
<dbReference type="Pfam" id="PF02784">
    <property type="entry name" value="Orn_Arg_deC_N"/>
    <property type="match status" value="1"/>
</dbReference>
<reference evidence="7 8" key="2">
    <citation type="journal article" date="2016" name="Genome Announc.">
        <title>Complete Genome Sequence of the Highly Virulent Aeromonas schubertii Strain WL1483, Isolated from Diseased Snakehead Fish (Channa argus) in China.</title>
        <authorList>
            <person name="Liu L."/>
            <person name="Li N."/>
            <person name="Zhang D."/>
            <person name="Fu X."/>
            <person name="Shi C."/>
            <person name="Lin Q."/>
            <person name="Hao G."/>
        </authorList>
    </citation>
    <scope>NUCLEOTIDE SEQUENCE [LARGE SCALE GENOMIC DNA]</scope>
    <source>
        <strain evidence="7 8">WL1483</strain>
    </source>
</reference>
<keyword evidence="3 5" id="KW-0663">Pyridoxal phosphate</keyword>
<dbReference type="PRINTS" id="PR01182">
    <property type="entry name" value="ORNDCRBXLASE"/>
</dbReference>
<evidence type="ECO:0000256" key="3">
    <source>
        <dbReference type="ARBA" id="ARBA00022898"/>
    </source>
</evidence>
<evidence type="ECO:0000256" key="5">
    <source>
        <dbReference type="PIRSR" id="PIRSR600183-50"/>
    </source>
</evidence>
<name>A0A0S2SGY2_9GAMM</name>